<gene>
    <name evidence="9" type="ORF">I6J18_09425</name>
</gene>
<dbReference type="RefSeq" id="WP_040373262.1">
    <property type="nucleotide sequence ID" value="NZ_CP068053.1"/>
</dbReference>
<evidence type="ECO:0000256" key="6">
    <source>
        <dbReference type="ARBA" id="ARBA00022989"/>
    </source>
</evidence>
<proteinExistence type="inferred from homology"/>
<keyword evidence="5 8" id="KW-0812">Transmembrane</keyword>
<evidence type="ECO:0000256" key="1">
    <source>
        <dbReference type="ARBA" id="ARBA00004141"/>
    </source>
</evidence>
<feature type="transmembrane region" description="Helical" evidence="8">
    <location>
        <begin position="40"/>
        <end position="61"/>
    </location>
</feature>
<comment type="subcellular location">
    <subcellularLocation>
        <location evidence="1">Membrane</location>
        <topology evidence="1">Multi-pass membrane protein</topology>
    </subcellularLocation>
</comment>
<evidence type="ECO:0000256" key="2">
    <source>
        <dbReference type="ARBA" id="ARBA00007998"/>
    </source>
</evidence>
<dbReference type="NCBIfam" id="TIGR00912">
    <property type="entry name" value="2A0309"/>
    <property type="match status" value="1"/>
</dbReference>
<comment type="similarity">
    <text evidence="2">Belongs to the amino acid-polyamine-organocation (APC) superfamily. Spore germination protein (SGP) (TC 2.A.3.9) family.</text>
</comment>
<evidence type="ECO:0000313" key="9">
    <source>
        <dbReference type="EMBL" id="QQT02028.1"/>
    </source>
</evidence>
<evidence type="ECO:0000256" key="3">
    <source>
        <dbReference type="ARBA" id="ARBA00022448"/>
    </source>
</evidence>
<feature type="transmembrane region" description="Helical" evidence="8">
    <location>
        <begin position="113"/>
        <end position="135"/>
    </location>
</feature>
<accession>A0A974NQG0</accession>
<dbReference type="PANTHER" id="PTHR34975:SF2">
    <property type="entry name" value="SPORE GERMINATION PROTEIN A2"/>
    <property type="match status" value="1"/>
</dbReference>
<feature type="transmembrane region" description="Helical" evidence="8">
    <location>
        <begin position="215"/>
        <end position="233"/>
    </location>
</feature>
<name>A0A974NQG0_PERPY</name>
<reference evidence="9 10" key="1">
    <citation type="submission" date="2021-01" db="EMBL/GenBank/DDBJ databases">
        <title>FDA dAtabase for Regulatory Grade micrObial Sequences (FDA-ARGOS): Supporting development and validation of Infectious Disease Dx tests.</title>
        <authorList>
            <person name="Nelson B."/>
            <person name="Plummer A."/>
            <person name="Tallon L."/>
            <person name="Sadzewicz L."/>
            <person name="Zhao X."/>
            <person name="Boylan J."/>
            <person name="Ott S."/>
            <person name="Bowen H."/>
            <person name="Vavikolanu K."/>
            <person name="Mehta A."/>
            <person name="Aluvathingal J."/>
            <person name="Nadendla S."/>
            <person name="Myers T."/>
            <person name="Yan Y."/>
            <person name="Sichtig H."/>
        </authorList>
    </citation>
    <scope>NUCLEOTIDE SEQUENCE [LARGE SCALE GENOMIC DNA]</scope>
    <source>
        <strain evidence="9 10">FDAARGOS_1161</strain>
    </source>
</reference>
<dbReference type="GO" id="GO:0016020">
    <property type="term" value="C:membrane"/>
    <property type="evidence" value="ECO:0007669"/>
    <property type="project" value="UniProtKB-SubCell"/>
</dbReference>
<evidence type="ECO:0000313" key="10">
    <source>
        <dbReference type="Proteomes" id="UP000595254"/>
    </source>
</evidence>
<keyword evidence="6 8" id="KW-1133">Transmembrane helix</keyword>
<feature type="transmembrane region" description="Helical" evidence="8">
    <location>
        <begin position="302"/>
        <end position="320"/>
    </location>
</feature>
<feature type="transmembrane region" description="Helical" evidence="8">
    <location>
        <begin position="184"/>
        <end position="203"/>
    </location>
</feature>
<protein>
    <submittedName>
        <fullName evidence="9">Endospore germination permease</fullName>
    </submittedName>
</protein>
<evidence type="ECO:0000256" key="8">
    <source>
        <dbReference type="SAM" id="Phobius"/>
    </source>
</evidence>
<organism evidence="9 10">
    <name type="scientific">Peribacillus psychrosaccharolyticus</name>
    <name type="common">Bacillus psychrosaccharolyticus</name>
    <dbReference type="NCBI Taxonomy" id="1407"/>
    <lineage>
        <taxon>Bacteria</taxon>
        <taxon>Bacillati</taxon>
        <taxon>Bacillota</taxon>
        <taxon>Bacilli</taxon>
        <taxon>Bacillales</taxon>
        <taxon>Bacillaceae</taxon>
        <taxon>Peribacillus</taxon>
    </lineage>
</organism>
<keyword evidence="7 8" id="KW-0472">Membrane</keyword>
<feature type="transmembrane region" description="Helical" evidence="8">
    <location>
        <begin position="271"/>
        <end position="290"/>
    </location>
</feature>
<dbReference type="InterPro" id="IPR004761">
    <property type="entry name" value="Spore_GerAB"/>
</dbReference>
<dbReference type="KEGG" id="ppsr:I6J18_09425"/>
<evidence type="ECO:0000256" key="7">
    <source>
        <dbReference type="ARBA" id="ARBA00023136"/>
    </source>
</evidence>
<evidence type="ECO:0000256" key="4">
    <source>
        <dbReference type="ARBA" id="ARBA00022544"/>
    </source>
</evidence>
<evidence type="ECO:0000256" key="5">
    <source>
        <dbReference type="ARBA" id="ARBA00022692"/>
    </source>
</evidence>
<dbReference type="Pfam" id="PF03845">
    <property type="entry name" value="Spore_permease"/>
    <property type="match status" value="1"/>
</dbReference>
<keyword evidence="10" id="KW-1185">Reference proteome</keyword>
<dbReference type="PANTHER" id="PTHR34975">
    <property type="entry name" value="SPORE GERMINATION PROTEIN A2"/>
    <property type="match status" value="1"/>
</dbReference>
<feature type="transmembrane region" description="Helical" evidence="8">
    <location>
        <begin position="332"/>
        <end position="355"/>
    </location>
</feature>
<keyword evidence="4" id="KW-0309">Germination</keyword>
<dbReference type="Proteomes" id="UP000595254">
    <property type="component" value="Chromosome"/>
</dbReference>
<feature type="transmembrane region" description="Helical" evidence="8">
    <location>
        <begin position="81"/>
        <end position="101"/>
    </location>
</feature>
<feature type="transmembrane region" description="Helical" evidence="8">
    <location>
        <begin position="142"/>
        <end position="164"/>
    </location>
</feature>
<sequence length="376" mass="42730">MNNQPKVSLLQISLLIITAIGLKNHVTVIPHLLGAAKRDSWVSVGIGLAIILCWCFLLSYIHRKTINQNIFHFVEQHTGKLFGRFFSIIVSLVFVLLAAVTLKEFISWTKVSYLPITPIFLCIILFTILCFLLAITNIQTIVILNTFVLTAVVVFGFFVAFANIQYKDHTLLKPILEHGFKPVISGTIYPLSGLIELIVLLFIQQKVHGKMTTKLFLINSVILAGLILGPLMGSLTEFGPYEAARQKYPAFEQWGLVSLGRFIEHLDFLSIYQWITGAFIRISFFLFLSAEPFTFKSNKKKITLLAGFSVFLILSNLIPMSDITFYSFIREFLMPFTFWFFLAISIFLGIIAAIANKKSRRSQYVQENKKETYNSK</sequence>
<dbReference type="AlphaFoldDB" id="A0A974NQG0"/>
<keyword evidence="3" id="KW-0813">Transport</keyword>
<dbReference type="GO" id="GO:0009847">
    <property type="term" value="P:spore germination"/>
    <property type="evidence" value="ECO:0007669"/>
    <property type="project" value="InterPro"/>
</dbReference>
<dbReference type="EMBL" id="CP068053">
    <property type="protein sequence ID" value="QQT02028.1"/>
    <property type="molecule type" value="Genomic_DNA"/>
</dbReference>